<reference evidence="11" key="1">
    <citation type="submission" date="2025-08" db="UniProtKB">
        <authorList>
            <consortium name="RefSeq"/>
        </authorList>
    </citation>
    <scope>IDENTIFICATION</scope>
</reference>
<evidence type="ECO:0000256" key="4">
    <source>
        <dbReference type="ARBA" id="ARBA00022989"/>
    </source>
</evidence>
<feature type="domain" description="Ribosome receptor lysine/proline rich" evidence="9">
    <location>
        <begin position="33"/>
        <end position="163"/>
    </location>
</feature>
<feature type="compositionally biased region" description="Low complexity" evidence="7">
    <location>
        <begin position="176"/>
        <end position="190"/>
    </location>
</feature>
<dbReference type="Proteomes" id="UP000694871">
    <property type="component" value="Unplaced"/>
</dbReference>
<evidence type="ECO:0000256" key="7">
    <source>
        <dbReference type="SAM" id="MobiDB-lite"/>
    </source>
</evidence>
<keyword evidence="10" id="KW-1185">Reference proteome</keyword>
<organism evidence="10 11">
    <name type="scientific">Gekko japonicus</name>
    <name type="common">Schlegel's Japanese gecko</name>
    <dbReference type="NCBI Taxonomy" id="146911"/>
    <lineage>
        <taxon>Eukaryota</taxon>
        <taxon>Metazoa</taxon>
        <taxon>Chordata</taxon>
        <taxon>Craniata</taxon>
        <taxon>Vertebrata</taxon>
        <taxon>Euteleostomi</taxon>
        <taxon>Lepidosauria</taxon>
        <taxon>Squamata</taxon>
        <taxon>Bifurcata</taxon>
        <taxon>Gekkota</taxon>
        <taxon>Gekkonidae</taxon>
        <taxon>Gekkoninae</taxon>
        <taxon>Gekko</taxon>
    </lineage>
</organism>
<feature type="compositionally biased region" description="Low complexity" evidence="7">
    <location>
        <begin position="157"/>
        <end position="167"/>
    </location>
</feature>
<evidence type="ECO:0000259" key="9">
    <source>
        <dbReference type="Pfam" id="PF05104"/>
    </source>
</evidence>
<dbReference type="InterPro" id="IPR007794">
    <property type="entry name" value="Rib_rcpt_KP"/>
</dbReference>
<comment type="subcellular location">
    <subcellularLocation>
        <location evidence="1">Endoplasmic reticulum membrane</location>
        <topology evidence="1">Single-pass membrane protein</topology>
    </subcellularLocation>
</comment>
<dbReference type="InterPro" id="IPR040248">
    <property type="entry name" value="RRBP1"/>
</dbReference>
<proteinExistence type="predicted"/>
<evidence type="ECO:0000256" key="3">
    <source>
        <dbReference type="ARBA" id="ARBA00022824"/>
    </source>
</evidence>
<dbReference type="PANTHER" id="PTHR18939:SF4">
    <property type="entry name" value="RIBOSOME-BINDING PROTEIN 1"/>
    <property type="match status" value="1"/>
</dbReference>
<dbReference type="RefSeq" id="XP_015263336.1">
    <property type="nucleotide sequence ID" value="XM_015407850.1"/>
</dbReference>
<feature type="compositionally biased region" description="Basic and acidic residues" evidence="7">
    <location>
        <begin position="198"/>
        <end position="215"/>
    </location>
</feature>
<feature type="compositionally biased region" description="Basic and acidic residues" evidence="7">
    <location>
        <begin position="47"/>
        <end position="57"/>
    </location>
</feature>
<keyword evidence="4 8" id="KW-1133">Transmembrane helix</keyword>
<gene>
    <name evidence="11" type="primary">RRBP1</name>
</gene>
<keyword evidence="2 8" id="KW-0812">Transmembrane</keyword>
<dbReference type="GeneID" id="107107539"/>
<sequence>MDFYDPQMLGIVVFGGFMLVSAIGIFLVSTFSMKETSYEEALAKQRKELEKASQQKVEKKKKEKPIEKKGKAKKKDEKPNGRLPELDQDLAASAGSKDMSPEPASDVEPTIFESPVLVLSAPPLEKEKPALSPVDKKKKEKKAAKIEQAPSPPVSSLPPALSEAPVSEGIPKEEPPAVAVPPVGAQQTAQFASSVTVKKQEAPRNQEELKQDVGSKKKSIAKKKRESVTADADCGLELPYKTLACTIKNMVFGEGEAQQLIEILSEKAGGPQDIWHMATQKSDPVAVLKRQLEEKEKQLIMEQENATAAKTKLRELSKEVAAEKAKALLVENKLKEQLLAHEQEVAAVQNRMQASYQDHMTETQQLQGKIRTLQEQLENGPNTQVARLQQENSILRDALNQATSQTESKQNAELAKLRQECSKLSKELTENAELLQQAEEQKKALETRVVAFEGQIYQLQVSQKEQESPLQKRLEEVSEDLCKAQVTCRNLQAELDKTKEQQSDLSELQSQLLSSKAELKDKLEEVNGLEAKLSEATAKNVQFTERVELLEALLEKSQAREAEKDQEAENQTESSLLQLRLKLGDWHSSSSQVPDSVPHLSEALEQQLGAIQVQTKQVLLSLFPQVMLDGEQ</sequence>
<feature type="non-terminal residue" evidence="11">
    <location>
        <position position="632"/>
    </location>
</feature>
<feature type="transmembrane region" description="Helical" evidence="8">
    <location>
        <begin position="6"/>
        <end position="28"/>
    </location>
</feature>
<keyword evidence="6" id="KW-0175">Coiled coil</keyword>
<evidence type="ECO:0000256" key="1">
    <source>
        <dbReference type="ARBA" id="ARBA00004389"/>
    </source>
</evidence>
<protein>
    <submittedName>
        <fullName evidence="11">Ribosome-binding protein 1</fullName>
    </submittedName>
</protein>
<accession>A0ABM1JPE9</accession>
<evidence type="ECO:0000256" key="8">
    <source>
        <dbReference type="SAM" id="Phobius"/>
    </source>
</evidence>
<evidence type="ECO:0000313" key="11">
    <source>
        <dbReference type="RefSeq" id="XP_015263336.1"/>
    </source>
</evidence>
<feature type="compositionally biased region" description="Basic and acidic residues" evidence="7">
    <location>
        <begin position="64"/>
        <end position="80"/>
    </location>
</feature>
<feature type="coiled-coil region" evidence="6">
    <location>
        <begin position="488"/>
        <end position="570"/>
    </location>
</feature>
<evidence type="ECO:0000256" key="5">
    <source>
        <dbReference type="ARBA" id="ARBA00023136"/>
    </source>
</evidence>
<evidence type="ECO:0000256" key="2">
    <source>
        <dbReference type="ARBA" id="ARBA00022692"/>
    </source>
</evidence>
<keyword evidence="5 8" id="KW-0472">Membrane</keyword>
<feature type="compositionally biased region" description="Basic residues" evidence="7">
    <location>
        <begin position="216"/>
        <end position="225"/>
    </location>
</feature>
<name>A0ABM1JPE9_GEKJA</name>
<keyword evidence="3" id="KW-0256">Endoplasmic reticulum</keyword>
<feature type="coiled-coil region" evidence="6">
    <location>
        <begin position="285"/>
        <end position="455"/>
    </location>
</feature>
<evidence type="ECO:0000313" key="10">
    <source>
        <dbReference type="Proteomes" id="UP000694871"/>
    </source>
</evidence>
<dbReference type="PANTHER" id="PTHR18939">
    <property type="entry name" value="RIBOSOME BINDING PROTEIN-1"/>
    <property type="match status" value="1"/>
</dbReference>
<feature type="compositionally biased region" description="Basic and acidic residues" evidence="7">
    <location>
        <begin position="124"/>
        <end position="137"/>
    </location>
</feature>
<dbReference type="Pfam" id="PF05104">
    <property type="entry name" value="Rib_recp_KP_reg"/>
    <property type="match status" value="1"/>
</dbReference>
<feature type="region of interest" description="Disordered" evidence="7">
    <location>
        <begin position="47"/>
        <end position="225"/>
    </location>
</feature>
<evidence type="ECO:0000256" key="6">
    <source>
        <dbReference type="SAM" id="Coils"/>
    </source>
</evidence>